<dbReference type="PRINTS" id="PR00032">
    <property type="entry name" value="HTHARAC"/>
</dbReference>
<dbReference type="PANTHER" id="PTHR43280:SF2">
    <property type="entry name" value="HTH-TYPE TRANSCRIPTIONAL REGULATOR EXSA"/>
    <property type="match status" value="1"/>
</dbReference>
<evidence type="ECO:0000259" key="6">
    <source>
        <dbReference type="PROSITE" id="PS01124"/>
    </source>
</evidence>
<dbReference type="SMART" id="SM00342">
    <property type="entry name" value="HTH_ARAC"/>
    <property type="match status" value="1"/>
</dbReference>
<sequence length="698" mass="79898">MSKTASTSDFLQKAKALVLAHLSDEQFGVSELAEATNMSRSNLLRKIKKETQLSASQFIRNIRLEKGKELLEDTELTISEISYEVGFGNTSYFIKCFRELYGFPPGEIRKQPTEIAEEIVESDIPIASETTEKQGFFNQHANKIIVAATLVIIVLIVFFWKETKADSTQTASIQKSIAVLPFKNMSSDSTNYYFVNGLMEASLNNLQKIEDLRVISRTSVEKYRNTTKTITEIAEELNVNYVIEGSGQKISDEVLLNIQLIDVTSDTPIWAAQYKHELGDIFSLQNTIAKKIATAIRATVTPAELALIDKKPTENLEAYDYFLRGLQPLQTQTREDLLKAISLFKKATELDPTFSLAYAKMAFAYFYLDIYQQEKQYTNAINENADKALLYDSTSDQSLIAKALYYINNQEFNLAVPHLEKALEYNPNAAAVVLILSDLYARAIPNTEKYLKYALKGEQLNIQANDSIGKSFIYLHLGNSLVQTGFVEEAHKYIQLSLAENPNNPYSPYLQIFINYAQHKNIQKATNQLIAEWKKDTLRTDLLQEIGKLYYFQEDYQNAYQYYKKYNALRGDETIDIYPQENLKIAISYEKVGAKEEVKKYVDKYVSYCKSDVSLYKSASLAMLHLYEGNREAAIEQLKIFATQDHFQYWIVLFIEEDPLMKSLQSHPEYAETIQKIKNRFWNNHAQTKKMLVTNGLL</sequence>
<dbReference type="PROSITE" id="PS00041">
    <property type="entry name" value="HTH_ARAC_FAMILY_1"/>
    <property type="match status" value="2"/>
</dbReference>
<evidence type="ECO:0000256" key="5">
    <source>
        <dbReference type="SAM" id="Phobius"/>
    </source>
</evidence>
<evidence type="ECO:0000256" key="1">
    <source>
        <dbReference type="ARBA" id="ARBA00023015"/>
    </source>
</evidence>
<dbReference type="SUPFAM" id="SSF48452">
    <property type="entry name" value="TPR-like"/>
    <property type="match status" value="1"/>
</dbReference>
<feature type="repeat" description="TPR" evidence="4">
    <location>
        <begin position="396"/>
        <end position="429"/>
    </location>
</feature>
<keyword evidence="3" id="KW-0804">Transcription</keyword>
<keyword evidence="5" id="KW-1133">Transmembrane helix</keyword>
<dbReference type="EMBL" id="QBKT01000002">
    <property type="protein sequence ID" value="PTX62885.1"/>
    <property type="molecule type" value="Genomic_DNA"/>
</dbReference>
<dbReference type="Gene3D" id="1.10.10.60">
    <property type="entry name" value="Homeodomain-like"/>
    <property type="match status" value="1"/>
</dbReference>
<dbReference type="InterPro" id="IPR019734">
    <property type="entry name" value="TPR_rpt"/>
</dbReference>
<feature type="domain" description="HTH araC/xylS-type" evidence="6">
    <location>
        <begin position="12"/>
        <end position="111"/>
    </location>
</feature>
<evidence type="ECO:0000256" key="2">
    <source>
        <dbReference type="ARBA" id="ARBA00023125"/>
    </source>
</evidence>
<dbReference type="AlphaFoldDB" id="A0A2T6C3K1"/>
<feature type="transmembrane region" description="Helical" evidence="5">
    <location>
        <begin position="141"/>
        <end position="160"/>
    </location>
</feature>
<dbReference type="PANTHER" id="PTHR43280">
    <property type="entry name" value="ARAC-FAMILY TRANSCRIPTIONAL REGULATOR"/>
    <property type="match status" value="1"/>
</dbReference>
<dbReference type="RefSeq" id="WP_108113864.1">
    <property type="nucleotide sequence ID" value="NZ_QBKT01000002.1"/>
</dbReference>
<dbReference type="InterPro" id="IPR018062">
    <property type="entry name" value="HTH_AraC-typ_CS"/>
</dbReference>
<dbReference type="SUPFAM" id="SSF46689">
    <property type="entry name" value="Homeodomain-like"/>
    <property type="match status" value="1"/>
</dbReference>
<keyword evidence="5" id="KW-0472">Membrane</keyword>
<dbReference type="InterPro" id="IPR018060">
    <property type="entry name" value="HTH_AraC"/>
</dbReference>
<feature type="repeat" description="TPR" evidence="4">
    <location>
        <begin position="471"/>
        <end position="504"/>
    </location>
</feature>
<organism evidence="7 8">
    <name type="scientific">Kordia periserrulae</name>
    <dbReference type="NCBI Taxonomy" id="701523"/>
    <lineage>
        <taxon>Bacteria</taxon>
        <taxon>Pseudomonadati</taxon>
        <taxon>Bacteroidota</taxon>
        <taxon>Flavobacteriia</taxon>
        <taxon>Flavobacteriales</taxon>
        <taxon>Flavobacteriaceae</taxon>
        <taxon>Kordia</taxon>
    </lineage>
</organism>
<dbReference type="OrthoDB" id="9779074at2"/>
<keyword evidence="2" id="KW-0238">DNA-binding</keyword>
<dbReference type="Pfam" id="PF13181">
    <property type="entry name" value="TPR_8"/>
    <property type="match status" value="1"/>
</dbReference>
<evidence type="ECO:0000256" key="4">
    <source>
        <dbReference type="PROSITE-ProRule" id="PRU00339"/>
    </source>
</evidence>
<accession>A0A2T6C3K1</accession>
<dbReference type="Gene3D" id="1.25.40.10">
    <property type="entry name" value="Tetratricopeptide repeat domain"/>
    <property type="match status" value="2"/>
</dbReference>
<dbReference type="Proteomes" id="UP000244090">
    <property type="component" value="Unassembled WGS sequence"/>
</dbReference>
<keyword evidence="5" id="KW-0812">Transmembrane</keyword>
<keyword evidence="1" id="KW-0805">Transcription regulation</keyword>
<evidence type="ECO:0000256" key="3">
    <source>
        <dbReference type="ARBA" id="ARBA00023163"/>
    </source>
</evidence>
<name>A0A2T6C3K1_9FLAO</name>
<dbReference type="InterPro" id="IPR009057">
    <property type="entry name" value="Homeodomain-like_sf"/>
</dbReference>
<dbReference type="InterPro" id="IPR011990">
    <property type="entry name" value="TPR-like_helical_dom_sf"/>
</dbReference>
<protein>
    <submittedName>
        <fullName evidence="7">TolB-like protein</fullName>
    </submittedName>
</protein>
<reference evidence="7 8" key="1">
    <citation type="submission" date="2018-04" db="EMBL/GenBank/DDBJ databases">
        <title>Genomic Encyclopedia of Archaeal and Bacterial Type Strains, Phase II (KMG-II): from individual species to whole genera.</title>
        <authorList>
            <person name="Goeker M."/>
        </authorList>
    </citation>
    <scope>NUCLEOTIDE SEQUENCE [LARGE SCALE GENOMIC DNA]</scope>
    <source>
        <strain evidence="7 8">DSM 25731</strain>
    </source>
</reference>
<dbReference type="Gene3D" id="3.40.50.10070">
    <property type="entry name" value="TolB, N-terminal domain"/>
    <property type="match status" value="1"/>
</dbReference>
<keyword evidence="4" id="KW-0802">TPR repeat</keyword>
<dbReference type="GO" id="GO:0043565">
    <property type="term" value="F:sequence-specific DNA binding"/>
    <property type="evidence" value="ECO:0007669"/>
    <property type="project" value="InterPro"/>
</dbReference>
<comment type="caution">
    <text evidence="7">The sequence shown here is derived from an EMBL/GenBank/DDBJ whole genome shotgun (WGS) entry which is preliminary data.</text>
</comment>
<proteinExistence type="predicted"/>
<dbReference type="PROSITE" id="PS01124">
    <property type="entry name" value="HTH_ARAC_FAMILY_2"/>
    <property type="match status" value="1"/>
</dbReference>
<evidence type="ECO:0000313" key="7">
    <source>
        <dbReference type="EMBL" id="PTX62885.1"/>
    </source>
</evidence>
<evidence type="ECO:0000313" key="8">
    <source>
        <dbReference type="Proteomes" id="UP000244090"/>
    </source>
</evidence>
<keyword evidence="8" id="KW-1185">Reference proteome</keyword>
<dbReference type="GO" id="GO:0003700">
    <property type="term" value="F:DNA-binding transcription factor activity"/>
    <property type="evidence" value="ECO:0007669"/>
    <property type="project" value="InterPro"/>
</dbReference>
<dbReference type="SMART" id="SM00028">
    <property type="entry name" value="TPR"/>
    <property type="match status" value="3"/>
</dbReference>
<dbReference type="InterPro" id="IPR020449">
    <property type="entry name" value="Tscrpt_reg_AraC-type_HTH"/>
</dbReference>
<gene>
    <name evidence="7" type="ORF">C8N46_102285</name>
</gene>
<dbReference type="Pfam" id="PF12833">
    <property type="entry name" value="HTH_18"/>
    <property type="match status" value="1"/>
</dbReference>
<feature type="repeat" description="TPR" evidence="4">
    <location>
        <begin position="540"/>
        <end position="573"/>
    </location>
</feature>
<dbReference type="PROSITE" id="PS50005">
    <property type="entry name" value="TPR"/>
    <property type="match status" value="3"/>
</dbReference>